<comment type="caution">
    <text evidence="1">The sequence shown here is derived from an EMBL/GenBank/DDBJ whole genome shotgun (WGS) entry which is preliminary data.</text>
</comment>
<keyword evidence="2" id="KW-1185">Reference proteome</keyword>
<organism evidence="1 2">
    <name type="scientific">Eretmocerus hayati</name>
    <dbReference type="NCBI Taxonomy" id="131215"/>
    <lineage>
        <taxon>Eukaryota</taxon>
        <taxon>Metazoa</taxon>
        <taxon>Ecdysozoa</taxon>
        <taxon>Arthropoda</taxon>
        <taxon>Hexapoda</taxon>
        <taxon>Insecta</taxon>
        <taxon>Pterygota</taxon>
        <taxon>Neoptera</taxon>
        <taxon>Endopterygota</taxon>
        <taxon>Hymenoptera</taxon>
        <taxon>Apocrita</taxon>
        <taxon>Proctotrupomorpha</taxon>
        <taxon>Chalcidoidea</taxon>
        <taxon>Aphelinidae</taxon>
        <taxon>Aphelininae</taxon>
        <taxon>Eretmocerus</taxon>
    </lineage>
</organism>
<reference evidence="1" key="1">
    <citation type="submission" date="2023-04" db="EMBL/GenBank/DDBJ databases">
        <title>A chromosome-level genome assembly of the parasitoid wasp Eretmocerus hayati.</title>
        <authorList>
            <person name="Zhong Y."/>
            <person name="Liu S."/>
            <person name="Liu Y."/>
        </authorList>
    </citation>
    <scope>NUCLEOTIDE SEQUENCE</scope>
    <source>
        <strain evidence="1">ZJU_SS_LIU_2023</strain>
    </source>
</reference>
<dbReference type="EMBL" id="CM056743">
    <property type="protein sequence ID" value="KAJ8669282.1"/>
    <property type="molecule type" value="Genomic_DNA"/>
</dbReference>
<accession>A0ACC2NGB1</accession>
<gene>
    <name evidence="1" type="ORF">QAD02_000541</name>
</gene>
<dbReference type="Proteomes" id="UP001239111">
    <property type="component" value="Chromosome 3"/>
</dbReference>
<sequence length="228" mass="25859">MDRSCDRRHWEGQLSSVVSASLGAGGFTLQSTSNDCNALGSYVEGTTSEGSLFNTYHQTNGMWSQKLTHCDPWISSSAVAADDSYSLPFQDNFYVDPGFGIRDLNATPTVLYNEETSHRRFDQYKNNVDGNADYLPDNVLSEKNFWSRRNISTMSEIVVKPGKILSYQRNYRNVTSVIEMEVCLDAPLVKAYSSKPPLSVEKQKDIRTMMDKLTIPEKYHEYYAELLK</sequence>
<proteinExistence type="predicted"/>
<evidence type="ECO:0000313" key="1">
    <source>
        <dbReference type="EMBL" id="KAJ8669282.1"/>
    </source>
</evidence>
<evidence type="ECO:0000313" key="2">
    <source>
        <dbReference type="Proteomes" id="UP001239111"/>
    </source>
</evidence>
<protein>
    <submittedName>
        <fullName evidence="1">Uncharacterized protein</fullName>
    </submittedName>
</protein>
<name>A0ACC2NGB1_9HYME</name>